<protein>
    <submittedName>
        <fullName evidence="2">Uncharacterized protein</fullName>
    </submittedName>
</protein>
<keyword evidence="3" id="KW-1185">Reference proteome</keyword>
<dbReference type="AlphaFoldDB" id="A0AAW1SVX2"/>
<organism evidence="2 3">
    <name type="scientific">Apatococcus fuscideae</name>
    <dbReference type="NCBI Taxonomy" id="2026836"/>
    <lineage>
        <taxon>Eukaryota</taxon>
        <taxon>Viridiplantae</taxon>
        <taxon>Chlorophyta</taxon>
        <taxon>core chlorophytes</taxon>
        <taxon>Trebouxiophyceae</taxon>
        <taxon>Chlorellales</taxon>
        <taxon>Chlorellaceae</taxon>
        <taxon>Apatococcus</taxon>
    </lineage>
</organism>
<reference evidence="2 3" key="1">
    <citation type="journal article" date="2024" name="Nat. Commun.">
        <title>Phylogenomics reveals the evolutionary origins of lichenization in chlorophyte algae.</title>
        <authorList>
            <person name="Puginier C."/>
            <person name="Libourel C."/>
            <person name="Otte J."/>
            <person name="Skaloud P."/>
            <person name="Haon M."/>
            <person name="Grisel S."/>
            <person name="Petersen M."/>
            <person name="Berrin J.G."/>
            <person name="Delaux P.M."/>
            <person name="Dal Grande F."/>
            <person name="Keller J."/>
        </authorList>
    </citation>
    <scope>NUCLEOTIDE SEQUENCE [LARGE SCALE GENOMIC DNA]</scope>
    <source>
        <strain evidence="2 3">SAG 2523</strain>
    </source>
</reference>
<dbReference type="Proteomes" id="UP001485043">
    <property type="component" value="Unassembled WGS sequence"/>
</dbReference>
<proteinExistence type="predicted"/>
<evidence type="ECO:0000313" key="3">
    <source>
        <dbReference type="Proteomes" id="UP001485043"/>
    </source>
</evidence>
<evidence type="ECO:0000256" key="1">
    <source>
        <dbReference type="SAM" id="MobiDB-lite"/>
    </source>
</evidence>
<sequence>MGAASDTDHARKQDAYDRLKRRLVCEVKGQDSQEKAVRAVSIEEMHGMAIWLYRKDSEEQARHMDSTEARWLFHPAPWETAGGVEPRPQRKGRHTRQLASQRQTADAAAGAYNFQRTLQELTAGLNWDPQPAAANSGHTITPPRRMPVWR</sequence>
<feature type="region of interest" description="Disordered" evidence="1">
    <location>
        <begin position="128"/>
        <end position="150"/>
    </location>
</feature>
<evidence type="ECO:0000313" key="2">
    <source>
        <dbReference type="EMBL" id="KAK9861439.1"/>
    </source>
</evidence>
<dbReference type="EMBL" id="JALJOV010000759">
    <property type="protein sequence ID" value="KAK9861439.1"/>
    <property type="molecule type" value="Genomic_DNA"/>
</dbReference>
<gene>
    <name evidence="2" type="ORF">WJX84_001532</name>
</gene>
<name>A0AAW1SVX2_9CHLO</name>
<accession>A0AAW1SVX2</accession>
<feature type="region of interest" description="Disordered" evidence="1">
    <location>
        <begin position="77"/>
        <end position="108"/>
    </location>
</feature>
<comment type="caution">
    <text evidence="2">The sequence shown here is derived from an EMBL/GenBank/DDBJ whole genome shotgun (WGS) entry which is preliminary data.</text>
</comment>